<dbReference type="AlphaFoldDB" id="A0A6C0G321"/>
<dbReference type="KEGG" id="plyc:GXP70_17850"/>
<dbReference type="CDD" id="cd00209">
    <property type="entry name" value="DHFR"/>
    <property type="match status" value="1"/>
</dbReference>
<evidence type="ECO:0000256" key="5">
    <source>
        <dbReference type="ARBA" id="ARBA00022857"/>
    </source>
</evidence>
<dbReference type="GO" id="GO:0046654">
    <property type="term" value="P:tetrahydrofolate biosynthetic process"/>
    <property type="evidence" value="ECO:0007669"/>
    <property type="project" value="UniProtKB-UniPathway"/>
</dbReference>
<protein>
    <recommendedName>
        <fullName evidence="3 8">Dihydrofolate reductase</fullName>
        <ecNumber evidence="3 8">1.5.1.3</ecNumber>
    </recommendedName>
</protein>
<dbReference type="PANTHER" id="PTHR48069">
    <property type="entry name" value="DIHYDROFOLATE REDUCTASE"/>
    <property type="match status" value="1"/>
</dbReference>
<dbReference type="InterPro" id="IPR001796">
    <property type="entry name" value="DHFR_dom"/>
</dbReference>
<dbReference type="GO" id="GO:0046452">
    <property type="term" value="P:dihydrofolate metabolic process"/>
    <property type="evidence" value="ECO:0007669"/>
    <property type="project" value="TreeGrafter"/>
</dbReference>
<dbReference type="PIRSF" id="PIRSF000194">
    <property type="entry name" value="DHFR"/>
    <property type="match status" value="1"/>
</dbReference>
<dbReference type="InterPro" id="IPR012259">
    <property type="entry name" value="DHFR"/>
</dbReference>
<evidence type="ECO:0000256" key="1">
    <source>
        <dbReference type="ARBA" id="ARBA00004903"/>
    </source>
</evidence>
<dbReference type="RefSeq" id="WP_162358088.1">
    <property type="nucleotide sequence ID" value="NZ_CP048209.1"/>
</dbReference>
<evidence type="ECO:0000256" key="3">
    <source>
        <dbReference type="ARBA" id="ARBA00012856"/>
    </source>
</evidence>
<dbReference type="InterPro" id="IPR024072">
    <property type="entry name" value="DHFR-like_dom_sf"/>
</dbReference>
<evidence type="ECO:0000256" key="9">
    <source>
        <dbReference type="RuleBase" id="RU004474"/>
    </source>
</evidence>
<dbReference type="GO" id="GO:0006730">
    <property type="term" value="P:one-carbon metabolic process"/>
    <property type="evidence" value="ECO:0007669"/>
    <property type="project" value="UniProtKB-KW"/>
</dbReference>
<comment type="function">
    <text evidence="7 8">Key enzyme in folate metabolism. Catalyzes an essential reaction for de novo glycine and purine synthesis, and for DNA precursor synthesis.</text>
</comment>
<organism evidence="11 12">
    <name type="scientific">Paenibacillus lycopersici</name>
    <dbReference type="NCBI Taxonomy" id="2704462"/>
    <lineage>
        <taxon>Bacteria</taxon>
        <taxon>Bacillati</taxon>
        <taxon>Bacillota</taxon>
        <taxon>Bacilli</taxon>
        <taxon>Bacillales</taxon>
        <taxon>Paenibacillaceae</taxon>
        <taxon>Paenibacillus</taxon>
    </lineage>
</organism>
<sequence length="166" mass="18592">MTITMIAAMAEDRVIGVDNGMPWHLPAEMAHFRRSTTGKTIVMGRKTFESFGGPLKNRRNVVLTRSADYRPDGAETMHTVEEALAELGSEEELIIIGGAQVYAQFLPFADKLLLTEVHAAVEGDARFPAFDAAEWEAVSREFHAKDEKNAYDFTIITYIRKQRDAN</sequence>
<dbReference type="PROSITE" id="PS51330">
    <property type="entry name" value="DHFR_2"/>
    <property type="match status" value="1"/>
</dbReference>
<dbReference type="EC" id="1.5.1.3" evidence="3 8"/>
<dbReference type="GO" id="GO:0046655">
    <property type="term" value="P:folic acid metabolic process"/>
    <property type="evidence" value="ECO:0007669"/>
    <property type="project" value="TreeGrafter"/>
</dbReference>
<dbReference type="InterPro" id="IPR017925">
    <property type="entry name" value="DHFR_CS"/>
</dbReference>
<gene>
    <name evidence="11" type="primary">folA</name>
    <name evidence="11" type="ORF">GXP70_17850</name>
</gene>
<evidence type="ECO:0000313" key="12">
    <source>
        <dbReference type="Proteomes" id="UP000476064"/>
    </source>
</evidence>
<dbReference type="Proteomes" id="UP000476064">
    <property type="component" value="Chromosome"/>
</dbReference>
<reference evidence="11 12" key="1">
    <citation type="submission" date="2020-01" db="EMBL/GenBank/DDBJ databases">
        <title>Paenibacillus sp. nov., isolated from tomato rhizosphere.</title>
        <authorList>
            <person name="Weon H.-Y."/>
            <person name="Lee S.A."/>
        </authorList>
    </citation>
    <scope>NUCLEOTIDE SEQUENCE [LARGE SCALE GENOMIC DNA]</scope>
    <source>
        <strain evidence="11 12">12200R-189</strain>
    </source>
</reference>
<dbReference type="GO" id="GO:0004146">
    <property type="term" value="F:dihydrofolate reductase activity"/>
    <property type="evidence" value="ECO:0007669"/>
    <property type="project" value="UniProtKB-EC"/>
</dbReference>
<dbReference type="PRINTS" id="PR00070">
    <property type="entry name" value="DHFR"/>
</dbReference>
<dbReference type="GO" id="GO:0070401">
    <property type="term" value="F:NADP+ binding"/>
    <property type="evidence" value="ECO:0007669"/>
    <property type="project" value="UniProtKB-ARBA"/>
</dbReference>
<evidence type="ECO:0000256" key="7">
    <source>
        <dbReference type="ARBA" id="ARBA00025067"/>
    </source>
</evidence>
<dbReference type="PANTHER" id="PTHR48069:SF3">
    <property type="entry name" value="DIHYDROFOLATE REDUCTASE"/>
    <property type="match status" value="1"/>
</dbReference>
<evidence type="ECO:0000256" key="4">
    <source>
        <dbReference type="ARBA" id="ARBA00022563"/>
    </source>
</evidence>
<evidence type="ECO:0000259" key="10">
    <source>
        <dbReference type="PROSITE" id="PS51330"/>
    </source>
</evidence>
<dbReference type="FunFam" id="3.40.430.10:FF:000001">
    <property type="entry name" value="Dihydrofolate reductase"/>
    <property type="match status" value="1"/>
</dbReference>
<feature type="domain" description="DHFR" evidence="10">
    <location>
        <begin position="2"/>
        <end position="160"/>
    </location>
</feature>
<comment type="pathway">
    <text evidence="1 8">Cofactor biosynthesis; tetrahydrofolate biosynthesis; 5,6,7,8-tetrahydrofolate from 7,8-dihydrofolate: step 1/1.</text>
</comment>
<evidence type="ECO:0000256" key="6">
    <source>
        <dbReference type="ARBA" id="ARBA00023002"/>
    </source>
</evidence>
<keyword evidence="4 8" id="KW-0554">One-carbon metabolism</keyword>
<comment type="catalytic activity">
    <reaction evidence="8">
        <text>(6S)-5,6,7,8-tetrahydrofolate + NADP(+) = 7,8-dihydrofolate + NADPH + H(+)</text>
        <dbReference type="Rhea" id="RHEA:15009"/>
        <dbReference type="ChEBI" id="CHEBI:15378"/>
        <dbReference type="ChEBI" id="CHEBI:57451"/>
        <dbReference type="ChEBI" id="CHEBI:57453"/>
        <dbReference type="ChEBI" id="CHEBI:57783"/>
        <dbReference type="ChEBI" id="CHEBI:58349"/>
        <dbReference type="EC" id="1.5.1.3"/>
    </reaction>
</comment>
<dbReference type="GO" id="GO:0005829">
    <property type="term" value="C:cytosol"/>
    <property type="evidence" value="ECO:0007669"/>
    <property type="project" value="TreeGrafter"/>
</dbReference>
<keyword evidence="6 8" id="KW-0560">Oxidoreductase</keyword>
<dbReference type="Gene3D" id="3.40.430.10">
    <property type="entry name" value="Dihydrofolate Reductase, subunit A"/>
    <property type="match status" value="1"/>
</dbReference>
<dbReference type="NCBIfam" id="NF008037">
    <property type="entry name" value="PRK10769.1"/>
    <property type="match status" value="1"/>
</dbReference>
<keyword evidence="12" id="KW-1185">Reference proteome</keyword>
<comment type="similarity">
    <text evidence="2 8 9">Belongs to the dihydrofolate reductase family.</text>
</comment>
<evidence type="ECO:0000313" key="11">
    <source>
        <dbReference type="EMBL" id="QHT61649.1"/>
    </source>
</evidence>
<accession>A0A6C0G321</accession>
<evidence type="ECO:0000256" key="8">
    <source>
        <dbReference type="PIRNR" id="PIRNR000194"/>
    </source>
</evidence>
<dbReference type="SUPFAM" id="SSF53597">
    <property type="entry name" value="Dihydrofolate reductase-like"/>
    <property type="match status" value="1"/>
</dbReference>
<dbReference type="Pfam" id="PF00186">
    <property type="entry name" value="DHFR_1"/>
    <property type="match status" value="1"/>
</dbReference>
<name>A0A6C0G321_9BACL</name>
<dbReference type="PROSITE" id="PS00075">
    <property type="entry name" value="DHFR_1"/>
    <property type="match status" value="1"/>
</dbReference>
<keyword evidence="5 8" id="KW-0521">NADP</keyword>
<dbReference type="UniPathway" id="UPA00077">
    <property type="reaction ID" value="UER00158"/>
</dbReference>
<proteinExistence type="inferred from homology"/>
<dbReference type="EMBL" id="CP048209">
    <property type="protein sequence ID" value="QHT61649.1"/>
    <property type="molecule type" value="Genomic_DNA"/>
</dbReference>
<evidence type="ECO:0000256" key="2">
    <source>
        <dbReference type="ARBA" id="ARBA00009539"/>
    </source>
</evidence>